<comment type="caution">
    <text evidence="1">The sequence shown here is derived from an EMBL/GenBank/DDBJ whole genome shotgun (WGS) entry which is preliminary data.</text>
</comment>
<name>A0ABQ0ASD8_9RHOB</name>
<organism evidence="1 2">
    <name type="scientific">Pseudophaeobacter arcticus</name>
    <dbReference type="NCBI Taxonomy" id="385492"/>
    <lineage>
        <taxon>Bacteria</taxon>
        <taxon>Pseudomonadati</taxon>
        <taxon>Pseudomonadota</taxon>
        <taxon>Alphaproteobacteria</taxon>
        <taxon>Rhodobacterales</taxon>
        <taxon>Paracoccaceae</taxon>
        <taxon>Pseudophaeobacter</taxon>
    </lineage>
</organism>
<gene>
    <name evidence="1" type="ORF">NBRC116598_42220</name>
</gene>
<evidence type="ECO:0000313" key="2">
    <source>
        <dbReference type="Proteomes" id="UP001441944"/>
    </source>
</evidence>
<dbReference type="EMBL" id="BAABWU010000052">
    <property type="protein sequence ID" value="GAA6198773.1"/>
    <property type="molecule type" value="Genomic_DNA"/>
</dbReference>
<dbReference type="Proteomes" id="UP001441944">
    <property type="component" value="Unassembled WGS sequence"/>
</dbReference>
<reference evidence="1 2" key="1">
    <citation type="submission" date="2024-04" db="EMBL/GenBank/DDBJ databases">
        <title>Draft genome sequence of Pseudophaeobacter arcticus NBRC 116598.</title>
        <authorList>
            <person name="Miyakawa T."/>
            <person name="Kusuya Y."/>
            <person name="Miura T."/>
        </authorList>
    </citation>
    <scope>NUCLEOTIDE SEQUENCE [LARGE SCALE GENOMIC DNA]</scope>
    <source>
        <strain evidence="1 2">SU-CL00105</strain>
    </source>
</reference>
<accession>A0ABQ0ASD8</accession>
<proteinExistence type="predicted"/>
<keyword evidence="2" id="KW-1185">Reference proteome</keyword>
<sequence length="45" mass="5431">MGSPGLTKNRLRFEEGYMRVEFAKIYKDIIDENYEYLGHSVHYIF</sequence>
<evidence type="ECO:0000313" key="1">
    <source>
        <dbReference type="EMBL" id="GAA6198773.1"/>
    </source>
</evidence>
<protein>
    <submittedName>
        <fullName evidence="1">Uncharacterized protein</fullName>
    </submittedName>
</protein>